<feature type="transmembrane region" description="Helical" evidence="2">
    <location>
        <begin position="50"/>
        <end position="68"/>
    </location>
</feature>
<sequence length="211" mass="20909">MSGPRPAGRPGPGRAEPRSGGPDRRAATGAPPRAVMAAPPRAMAAALPSLVWRFLVWACGTAALLAAMPPDYRAGAVMPLFAALLGLLAAAEPEGVWVLALEVTTVGAWLVTTVAYGHDPSPLTALAIGSVLYVHHAMAALAAHVPVRARLPVPLLTAWAGRTGGVLAASAAVCAALAALVALPAGPSPAVAVVLGAAGALAVAFALTRSP</sequence>
<keyword evidence="4" id="KW-1185">Reference proteome</keyword>
<feature type="transmembrane region" description="Helical" evidence="2">
    <location>
        <begin position="74"/>
        <end position="91"/>
    </location>
</feature>
<feature type="compositionally biased region" description="Low complexity" evidence="1">
    <location>
        <begin position="1"/>
        <end position="14"/>
    </location>
</feature>
<evidence type="ECO:0000256" key="2">
    <source>
        <dbReference type="SAM" id="Phobius"/>
    </source>
</evidence>
<keyword evidence="2" id="KW-0472">Membrane</keyword>
<name>A0ABQ2RIC3_9ACTN</name>
<evidence type="ECO:0008006" key="5">
    <source>
        <dbReference type="Google" id="ProtNLM"/>
    </source>
</evidence>
<protein>
    <recommendedName>
        <fullName evidence="5">Integral membrane protein</fullName>
    </recommendedName>
</protein>
<keyword evidence="2" id="KW-1133">Transmembrane helix</keyword>
<comment type="caution">
    <text evidence="3">The sequence shown here is derived from an EMBL/GenBank/DDBJ whole genome shotgun (WGS) entry which is preliminary data.</text>
</comment>
<accession>A0ABQ2RIC3</accession>
<feature type="transmembrane region" description="Helical" evidence="2">
    <location>
        <begin position="123"/>
        <end position="143"/>
    </location>
</feature>
<gene>
    <name evidence="3" type="ORF">GCM10010140_73380</name>
</gene>
<evidence type="ECO:0000313" key="4">
    <source>
        <dbReference type="Proteomes" id="UP000611554"/>
    </source>
</evidence>
<feature type="transmembrane region" description="Helical" evidence="2">
    <location>
        <begin position="189"/>
        <end position="208"/>
    </location>
</feature>
<feature type="transmembrane region" description="Helical" evidence="2">
    <location>
        <begin position="98"/>
        <end position="117"/>
    </location>
</feature>
<reference evidence="4" key="1">
    <citation type="journal article" date="2019" name="Int. J. Syst. Evol. Microbiol.">
        <title>The Global Catalogue of Microorganisms (GCM) 10K type strain sequencing project: providing services to taxonomists for standard genome sequencing and annotation.</title>
        <authorList>
            <consortium name="The Broad Institute Genomics Platform"/>
            <consortium name="The Broad Institute Genome Sequencing Center for Infectious Disease"/>
            <person name="Wu L."/>
            <person name="Ma J."/>
        </authorList>
    </citation>
    <scope>NUCLEOTIDE SEQUENCE [LARGE SCALE GENOMIC DNA]</scope>
    <source>
        <strain evidence="4">JCM 3115</strain>
    </source>
</reference>
<proteinExistence type="predicted"/>
<dbReference type="EMBL" id="BMQJ01000031">
    <property type="protein sequence ID" value="GGQ32618.1"/>
    <property type="molecule type" value="Genomic_DNA"/>
</dbReference>
<dbReference type="Proteomes" id="UP000611554">
    <property type="component" value="Unassembled WGS sequence"/>
</dbReference>
<feature type="region of interest" description="Disordered" evidence="1">
    <location>
        <begin position="1"/>
        <end position="33"/>
    </location>
</feature>
<feature type="transmembrane region" description="Helical" evidence="2">
    <location>
        <begin position="164"/>
        <end position="183"/>
    </location>
</feature>
<organism evidence="3 4">
    <name type="scientific">Streptosporangium pseudovulgare</name>
    <dbReference type="NCBI Taxonomy" id="35765"/>
    <lineage>
        <taxon>Bacteria</taxon>
        <taxon>Bacillati</taxon>
        <taxon>Actinomycetota</taxon>
        <taxon>Actinomycetes</taxon>
        <taxon>Streptosporangiales</taxon>
        <taxon>Streptosporangiaceae</taxon>
        <taxon>Streptosporangium</taxon>
    </lineage>
</organism>
<evidence type="ECO:0000313" key="3">
    <source>
        <dbReference type="EMBL" id="GGQ32618.1"/>
    </source>
</evidence>
<evidence type="ECO:0000256" key="1">
    <source>
        <dbReference type="SAM" id="MobiDB-lite"/>
    </source>
</evidence>
<feature type="compositionally biased region" description="Basic and acidic residues" evidence="1">
    <location>
        <begin position="15"/>
        <end position="26"/>
    </location>
</feature>
<keyword evidence="2" id="KW-0812">Transmembrane</keyword>